<dbReference type="AlphaFoldDB" id="A0A2I0A4K7"/>
<dbReference type="Pfam" id="PF14223">
    <property type="entry name" value="Retrotran_gag_2"/>
    <property type="match status" value="1"/>
</dbReference>
<dbReference type="Proteomes" id="UP000236161">
    <property type="component" value="Unassembled WGS sequence"/>
</dbReference>
<accession>A0A2I0A4K7</accession>
<protein>
    <recommendedName>
        <fullName evidence="3">Retrovirus-related Pol polyprotein from transposon TNT 1-94</fullName>
    </recommendedName>
</protein>
<evidence type="ECO:0000313" key="1">
    <source>
        <dbReference type="EMBL" id="PKA50474.1"/>
    </source>
</evidence>
<reference evidence="1 2" key="1">
    <citation type="journal article" date="2017" name="Nature">
        <title>The Apostasia genome and the evolution of orchids.</title>
        <authorList>
            <person name="Zhang G.Q."/>
            <person name="Liu K.W."/>
            <person name="Li Z."/>
            <person name="Lohaus R."/>
            <person name="Hsiao Y.Y."/>
            <person name="Niu S.C."/>
            <person name="Wang J.Y."/>
            <person name="Lin Y.C."/>
            <person name="Xu Q."/>
            <person name="Chen L.J."/>
            <person name="Yoshida K."/>
            <person name="Fujiwara S."/>
            <person name="Wang Z.W."/>
            <person name="Zhang Y.Q."/>
            <person name="Mitsuda N."/>
            <person name="Wang M."/>
            <person name="Liu G.H."/>
            <person name="Pecoraro L."/>
            <person name="Huang H.X."/>
            <person name="Xiao X.J."/>
            <person name="Lin M."/>
            <person name="Wu X.Y."/>
            <person name="Wu W.L."/>
            <person name="Chen Y.Y."/>
            <person name="Chang S.B."/>
            <person name="Sakamoto S."/>
            <person name="Ohme-Takagi M."/>
            <person name="Yagi M."/>
            <person name="Zeng S.J."/>
            <person name="Shen C.Y."/>
            <person name="Yeh C.M."/>
            <person name="Luo Y.B."/>
            <person name="Tsai W.C."/>
            <person name="Van de Peer Y."/>
            <person name="Liu Z.J."/>
        </authorList>
    </citation>
    <scope>NUCLEOTIDE SEQUENCE [LARGE SCALE GENOMIC DNA]</scope>
    <source>
        <strain evidence="2">cv. Shenzhen</strain>
        <tissue evidence="1">Stem</tissue>
    </source>
</reference>
<evidence type="ECO:0008006" key="3">
    <source>
        <dbReference type="Google" id="ProtNLM"/>
    </source>
</evidence>
<gene>
    <name evidence="1" type="ORF">AXF42_Ash013688</name>
</gene>
<name>A0A2I0A4K7_9ASPA</name>
<dbReference type="OrthoDB" id="682681at2759"/>
<dbReference type="EMBL" id="KZ452023">
    <property type="protein sequence ID" value="PKA50474.1"/>
    <property type="molecule type" value="Genomic_DNA"/>
</dbReference>
<keyword evidence="2" id="KW-1185">Reference proteome</keyword>
<sequence length="103" mass="11810">MNKLSSMQYLGSGSIHGYIMKMTGIASQLNEMKFTISDNFIVHFILNSLPTEYSAFKVPYNTQKVKRLINDLISMCSRGRRNERRKSAQCTYSLSSIQGFTKR</sequence>
<proteinExistence type="predicted"/>
<organism evidence="1 2">
    <name type="scientific">Apostasia shenzhenica</name>
    <dbReference type="NCBI Taxonomy" id="1088818"/>
    <lineage>
        <taxon>Eukaryota</taxon>
        <taxon>Viridiplantae</taxon>
        <taxon>Streptophyta</taxon>
        <taxon>Embryophyta</taxon>
        <taxon>Tracheophyta</taxon>
        <taxon>Spermatophyta</taxon>
        <taxon>Magnoliopsida</taxon>
        <taxon>Liliopsida</taxon>
        <taxon>Asparagales</taxon>
        <taxon>Orchidaceae</taxon>
        <taxon>Apostasioideae</taxon>
        <taxon>Apostasia</taxon>
    </lineage>
</organism>
<evidence type="ECO:0000313" key="2">
    <source>
        <dbReference type="Proteomes" id="UP000236161"/>
    </source>
</evidence>